<name>A0ABT2VRH5_9ALTE</name>
<organism evidence="4 5">
    <name type="scientific">Alteromonas salexigens</name>
    <dbReference type="NCBI Taxonomy" id="2982530"/>
    <lineage>
        <taxon>Bacteria</taxon>
        <taxon>Pseudomonadati</taxon>
        <taxon>Pseudomonadota</taxon>
        <taxon>Gammaproteobacteria</taxon>
        <taxon>Alteromonadales</taxon>
        <taxon>Alteromonadaceae</taxon>
        <taxon>Alteromonas/Salinimonas group</taxon>
        <taxon>Alteromonas</taxon>
    </lineage>
</organism>
<evidence type="ECO:0000256" key="1">
    <source>
        <dbReference type="SAM" id="Phobius"/>
    </source>
</evidence>
<evidence type="ECO:0000313" key="5">
    <source>
        <dbReference type="Proteomes" id="UP001209257"/>
    </source>
</evidence>
<feature type="transmembrane region" description="Helical" evidence="1">
    <location>
        <begin position="104"/>
        <end position="125"/>
    </location>
</feature>
<keyword evidence="1" id="KW-0812">Transmembrane</keyword>
<dbReference type="Pfam" id="PF21001">
    <property type="entry name" value="YqiJ_N"/>
    <property type="match status" value="1"/>
</dbReference>
<evidence type="ECO:0000313" key="4">
    <source>
        <dbReference type="EMBL" id="MCU7555912.1"/>
    </source>
</evidence>
<comment type="caution">
    <text evidence="4">The sequence shown here is derived from an EMBL/GenBank/DDBJ whole genome shotgun (WGS) entry which is preliminary data.</text>
</comment>
<dbReference type="InterPro" id="IPR010840">
    <property type="entry name" value="YqiJ_OB"/>
</dbReference>
<reference evidence="5" key="1">
    <citation type="submission" date="2023-07" db="EMBL/GenBank/DDBJ databases">
        <title>Study on multiphase classification of strain Alteromonas salexigens isolated from the Yellow Sea.</title>
        <authorList>
            <person name="Sun L."/>
        </authorList>
    </citation>
    <scope>NUCLEOTIDE SEQUENCE [LARGE SCALE GENOMIC DNA]</scope>
    <source>
        <strain evidence="5">ASW11-19</strain>
    </source>
</reference>
<proteinExistence type="predicted"/>
<dbReference type="InterPro" id="IPR048376">
    <property type="entry name" value="YqiJ_N"/>
</dbReference>
<feature type="transmembrane region" description="Helical" evidence="1">
    <location>
        <begin position="12"/>
        <end position="41"/>
    </location>
</feature>
<keyword evidence="1" id="KW-0472">Membrane</keyword>
<feature type="domain" description="Inner membrane protein YqiJ OB-fold" evidence="2">
    <location>
        <begin position="141"/>
        <end position="196"/>
    </location>
</feature>
<evidence type="ECO:0000259" key="3">
    <source>
        <dbReference type="Pfam" id="PF21001"/>
    </source>
</evidence>
<dbReference type="RefSeq" id="WP_262996046.1">
    <property type="nucleotide sequence ID" value="NZ_JAOTJC010000013.1"/>
</dbReference>
<keyword evidence="1" id="KW-1133">Transmembrane helix</keyword>
<protein>
    <submittedName>
        <fullName evidence="4">YqiJ family protein</fullName>
    </submittedName>
</protein>
<gene>
    <name evidence="4" type="ORF">OCL06_15085</name>
</gene>
<feature type="transmembrane region" description="Helical" evidence="1">
    <location>
        <begin position="71"/>
        <end position="92"/>
    </location>
</feature>
<keyword evidence="5" id="KW-1185">Reference proteome</keyword>
<dbReference type="EMBL" id="JAOTJC010000013">
    <property type="protein sequence ID" value="MCU7555912.1"/>
    <property type="molecule type" value="Genomic_DNA"/>
</dbReference>
<sequence length="206" mass="22806">MSEFLFSDTNFWFSTAIGIVLLLFLIEVIGLVFGMSIIGVFDDLTDIDSDMDGSSVSALSSWLNLDKLPMIIWLVIFLTLFGLTGYLIGYGFSLFTYTLPPLWLSLPLAILAALTITGRFGIVLARILPKAESAAVHDDDFVGAAASITIGVARQGNPAEAKFTDKFSQSHYVLVEPFEEEEQFHQGDRIILIKKGPRSWLATRYK</sequence>
<accession>A0ABT2VRH5</accession>
<feature type="domain" description="Inner membrane protein YqiJ N-terminal" evidence="3">
    <location>
        <begin position="10"/>
        <end position="117"/>
    </location>
</feature>
<evidence type="ECO:0000259" key="2">
    <source>
        <dbReference type="Pfam" id="PF07290"/>
    </source>
</evidence>
<dbReference type="Proteomes" id="UP001209257">
    <property type="component" value="Unassembled WGS sequence"/>
</dbReference>
<dbReference type="Pfam" id="PF07290">
    <property type="entry name" value="YqiJ_OB"/>
    <property type="match status" value="1"/>
</dbReference>